<reference evidence="1 2" key="1">
    <citation type="submission" date="2024-09" db="EMBL/GenBank/DDBJ databases">
        <authorList>
            <person name="Sun Q."/>
            <person name="Mori K."/>
        </authorList>
    </citation>
    <scope>NUCLEOTIDE SEQUENCE [LARGE SCALE GENOMIC DNA]</scope>
    <source>
        <strain evidence="1 2">CECT 7682</strain>
    </source>
</reference>
<accession>A0ABV5J899</accession>
<sequence>MITNNIALPGIGRAKKRNNNFQFKIYNLMGVMMKVGDENFHLRLGEYFMLIEETQEYWGKRIVV</sequence>
<proteinExistence type="predicted"/>
<organism evidence="1 2">
    <name type="scientific">Echinicola jeungdonensis</name>
    <dbReference type="NCBI Taxonomy" id="709343"/>
    <lineage>
        <taxon>Bacteria</taxon>
        <taxon>Pseudomonadati</taxon>
        <taxon>Bacteroidota</taxon>
        <taxon>Cytophagia</taxon>
        <taxon>Cytophagales</taxon>
        <taxon>Cyclobacteriaceae</taxon>
        <taxon>Echinicola</taxon>
    </lineage>
</organism>
<keyword evidence="2" id="KW-1185">Reference proteome</keyword>
<dbReference type="RefSeq" id="WP_290247926.1">
    <property type="nucleotide sequence ID" value="NZ_JAUFQT010000001.1"/>
</dbReference>
<protein>
    <submittedName>
        <fullName evidence="1">Uncharacterized protein</fullName>
    </submittedName>
</protein>
<evidence type="ECO:0000313" key="2">
    <source>
        <dbReference type="Proteomes" id="UP001589654"/>
    </source>
</evidence>
<evidence type="ECO:0000313" key="1">
    <source>
        <dbReference type="EMBL" id="MFB9213057.1"/>
    </source>
</evidence>
<name>A0ABV5J899_9BACT</name>
<comment type="caution">
    <text evidence="1">The sequence shown here is derived from an EMBL/GenBank/DDBJ whole genome shotgun (WGS) entry which is preliminary data.</text>
</comment>
<dbReference type="Proteomes" id="UP001589654">
    <property type="component" value="Unassembled WGS sequence"/>
</dbReference>
<dbReference type="EMBL" id="JBHMEW010000066">
    <property type="protein sequence ID" value="MFB9213057.1"/>
    <property type="molecule type" value="Genomic_DNA"/>
</dbReference>
<gene>
    <name evidence="1" type="ORF">ACFFUR_14670</name>
</gene>